<dbReference type="Proteomes" id="UP000286976">
    <property type="component" value="Unassembled WGS sequence"/>
</dbReference>
<evidence type="ECO:0000259" key="4">
    <source>
        <dbReference type="PROSITE" id="PS50930"/>
    </source>
</evidence>
<dbReference type="PANTHER" id="PTHR37299">
    <property type="entry name" value="TRANSCRIPTIONAL REGULATOR-RELATED"/>
    <property type="match status" value="1"/>
</dbReference>
<keyword evidence="5" id="KW-0238">DNA-binding</keyword>
<reference evidence="5 6" key="1">
    <citation type="journal article" date="2011" name="Front. Microbiol.">
        <title>Genomic signatures of strain selection and enhancement in Bacillus atrophaeus var. globigii, a historical biowarfare simulant.</title>
        <authorList>
            <person name="Gibbons H.S."/>
            <person name="Broomall S.M."/>
            <person name="McNew L.A."/>
            <person name="Daligault H."/>
            <person name="Chapman C."/>
            <person name="Bruce D."/>
            <person name="Karavis M."/>
            <person name="Krepps M."/>
            <person name="McGregor P.A."/>
            <person name="Hong C."/>
            <person name="Park K.H."/>
            <person name="Akmal A."/>
            <person name="Feldman A."/>
            <person name="Lin J.S."/>
            <person name="Chang W.E."/>
            <person name="Higgs B.W."/>
            <person name="Demirev P."/>
            <person name="Lindquist J."/>
            <person name="Liem A."/>
            <person name="Fochler E."/>
            <person name="Read T.D."/>
            <person name="Tapia R."/>
            <person name="Johnson S."/>
            <person name="Bishop-Lilly K.A."/>
            <person name="Detter C."/>
            <person name="Han C."/>
            <person name="Sozhamannan S."/>
            <person name="Rosenzweig C.N."/>
            <person name="Skowronski E.W."/>
        </authorList>
    </citation>
    <scope>NUCLEOTIDE SEQUENCE [LARGE SCALE GENOMIC DNA]</scope>
    <source>
        <strain evidence="5 6">AIT1</strain>
    </source>
</reference>
<keyword evidence="1" id="KW-0902">Two-component regulatory system</keyword>
<dbReference type="PANTHER" id="PTHR37299:SF1">
    <property type="entry name" value="STAGE 0 SPORULATION PROTEIN A HOMOLOG"/>
    <property type="match status" value="1"/>
</dbReference>
<accession>A0A432WYY2</accession>
<dbReference type="SMART" id="SM00850">
    <property type="entry name" value="LytTR"/>
    <property type="match status" value="1"/>
</dbReference>
<dbReference type="Gene3D" id="3.40.50.2300">
    <property type="match status" value="1"/>
</dbReference>
<dbReference type="SUPFAM" id="SSF52172">
    <property type="entry name" value="CheY-like"/>
    <property type="match status" value="1"/>
</dbReference>
<dbReference type="EMBL" id="PIPQ01000008">
    <property type="protein sequence ID" value="RUO38927.1"/>
    <property type="molecule type" value="Genomic_DNA"/>
</dbReference>
<dbReference type="Gene3D" id="2.40.50.1020">
    <property type="entry name" value="LytTr DNA-binding domain"/>
    <property type="match status" value="1"/>
</dbReference>
<dbReference type="PROSITE" id="PS50930">
    <property type="entry name" value="HTH_LYTTR"/>
    <property type="match status" value="1"/>
</dbReference>
<dbReference type="Pfam" id="PF04397">
    <property type="entry name" value="LytTR"/>
    <property type="match status" value="1"/>
</dbReference>
<feature type="domain" description="HTH LytTR-type" evidence="4">
    <location>
        <begin position="129"/>
        <end position="232"/>
    </location>
</feature>
<protein>
    <submittedName>
        <fullName evidence="5">DNA-binding response regulator</fullName>
    </submittedName>
</protein>
<dbReference type="InterPro" id="IPR001789">
    <property type="entry name" value="Sig_transdc_resp-reg_receiver"/>
</dbReference>
<organism evidence="5 6">
    <name type="scientific">Aliidiomarina taiwanensis</name>
    <dbReference type="NCBI Taxonomy" id="946228"/>
    <lineage>
        <taxon>Bacteria</taxon>
        <taxon>Pseudomonadati</taxon>
        <taxon>Pseudomonadota</taxon>
        <taxon>Gammaproteobacteria</taxon>
        <taxon>Alteromonadales</taxon>
        <taxon>Idiomarinaceae</taxon>
        <taxon>Aliidiomarina</taxon>
    </lineage>
</organism>
<dbReference type="AlphaFoldDB" id="A0A432WYY2"/>
<name>A0A432WYY2_9GAMM</name>
<dbReference type="InterPro" id="IPR007492">
    <property type="entry name" value="LytTR_DNA-bd_dom"/>
</dbReference>
<dbReference type="RefSeq" id="WP_126758040.1">
    <property type="nucleotide sequence ID" value="NZ_PIPQ01000008.1"/>
</dbReference>
<dbReference type="OrthoDB" id="236568at2"/>
<dbReference type="InterPro" id="IPR011006">
    <property type="entry name" value="CheY-like_superfamily"/>
</dbReference>
<proteinExistence type="predicted"/>
<dbReference type="PROSITE" id="PS50110">
    <property type="entry name" value="RESPONSE_REGULATORY"/>
    <property type="match status" value="1"/>
</dbReference>
<evidence type="ECO:0000256" key="1">
    <source>
        <dbReference type="ARBA" id="ARBA00023012"/>
    </source>
</evidence>
<evidence type="ECO:0000256" key="2">
    <source>
        <dbReference type="PROSITE-ProRule" id="PRU00169"/>
    </source>
</evidence>
<dbReference type="InterPro" id="IPR046947">
    <property type="entry name" value="LytR-like"/>
</dbReference>
<dbReference type="SMART" id="SM00448">
    <property type="entry name" value="REC"/>
    <property type="match status" value="1"/>
</dbReference>
<feature type="domain" description="Response regulatory" evidence="3">
    <location>
        <begin position="3"/>
        <end position="114"/>
    </location>
</feature>
<feature type="modified residue" description="4-aspartylphosphate" evidence="2">
    <location>
        <position position="54"/>
    </location>
</feature>
<comment type="caution">
    <text evidence="5">The sequence shown here is derived from an EMBL/GenBank/DDBJ whole genome shotgun (WGS) entry which is preliminary data.</text>
</comment>
<keyword evidence="2" id="KW-0597">Phosphoprotein</keyword>
<dbReference type="GO" id="GO:0003677">
    <property type="term" value="F:DNA binding"/>
    <property type="evidence" value="ECO:0007669"/>
    <property type="project" value="UniProtKB-KW"/>
</dbReference>
<dbReference type="Pfam" id="PF00072">
    <property type="entry name" value="Response_reg"/>
    <property type="match status" value="1"/>
</dbReference>
<keyword evidence="6" id="KW-1185">Reference proteome</keyword>
<evidence type="ECO:0000313" key="5">
    <source>
        <dbReference type="EMBL" id="RUO38927.1"/>
    </source>
</evidence>
<evidence type="ECO:0000259" key="3">
    <source>
        <dbReference type="PROSITE" id="PS50110"/>
    </source>
</evidence>
<sequence>MLRVAIVDDSRLARLELKEQLQDFSDLTVVGEAASVEDALTLLQSTEVDLLLLDIDLPDGDGFDVLAQADKAPDVVFVTAFDEYAIKSFEFNALDYLMKPVRSERLQKALEKVTKNRKNESKLAATQRIFIKDGERCFFVNVSDVFAFEAMGNYTRVHLAENTPAVYRPISAVVERLDESFFRASRSWVINTNYIEHIEPAMSGGLDLKLANGLQVSMSKRQAVIFRRTWSL</sequence>
<evidence type="ECO:0000313" key="6">
    <source>
        <dbReference type="Proteomes" id="UP000286976"/>
    </source>
</evidence>
<dbReference type="GO" id="GO:0000156">
    <property type="term" value="F:phosphorelay response regulator activity"/>
    <property type="evidence" value="ECO:0007669"/>
    <property type="project" value="InterPro"/>
</dbReference>
<gene>
    <name evidence="5" type="ORF">CWE15_10520</name>
</gene>